<dbReference type="Pfam" id="PF07724">
    <property type="entry name" value="AAA_2"/>
    <property type="match status" value="1"/>
</dbReference>
<organism evidence="10">
    <name type="scientific">Salmonella enterica subsp. enterica serovar Telelkebir</name>
    <dbReference type="NCBI Taxonomy" id="1967657"/>
    <lineage>
        <taxon>Bacteria</taxon>
        <taxon>Pseudomonadati</taxon>
        <taxon>Pseudomonadota</taxon>
        <taxon>Gammaproteobacteria</taxon>
        <taxon>Enterobacterales</taxon>
        <taxon>Enterobacteriaceae</taxon>
        <taxon>Salmonella</taxon>
    </lineage>
</organism>
<dbReference type="SMART" id="SM01086">
    <property type="entry name" value="ClpB_D2-small"/>
    <property type="match status" value="1"/>
</dbReference>
<feature type="compositionally biased region" description="Polar residues" evidence="7">
    <location>
        <begin position="507"/>
        <end position="516"/>
    </location>
</feature>
<comment type="caution">
    <text evidence="10">The sequence shown here is derived from an EMBL/GenBank/DDBJ whole genome shotgun (WGS) entry which is preliminary data.</text>
</comment>
<dbReference type="InterPro" id="IPR003959">
    <property type="entry name" value="ATPase_AAA_core"/>
</dbReference>
<proteinExistence type="inferred from homology"/>
<dbReference type="Pfam" id="PF02861">
    <property type="entry name" value="Clp_N"/>
    <property type="match status" value="1"/>
</dbReference>
<dbReference type="GO" id="GO:0034605">
    <property type="term" value="P:cellular response to heat"/>
    <property type="evidence" value="ECO:0007669"/>
    <property type="project" value="TreeGrafter"/>
</dbReference>
<dbReference type="InterPro" id="IPR028299">
    <property type="entry name" value="ClpA/B_CS2"/>
</dbReference>
<dbReference type="InterPro" id="IPR041546">
    <property type="entry name" value="ClpA/ClpB_AAA_lid"/>
</dbReference>
<keyword evidence="4" id="KW-0067">ATP-binding</keyword>
<dbReference type="InterPro" id="IPR001270">
    <property type="entry name" value="ClpA/B"/>
</dbReference>
<evidence type="ECO:0000259" key="8">
    <source>
        <dbReference type="SMART" id="SM00382"/>
    </source>
</evidence>
<name>A0A5U9PQH3_SALET</name>
<comment type="similarity">
    <text evidence="1">Belongs to the ClpA/ClpB family.</text>
</comment>
<dbReference type="PROSITE" id="PS00871">
    <property type="entry name" value="CLPAB_2"/>
    <property type="match status" value="1"/>
</dbReference>
<feature type="domain" description="AAA+ ATPase" evidence="8">
    <location>
        <begin position="217"/>
        <end position="362"/>
    </location>
</feature>
<dbReference type="SMART" id="SM00382">
    <property type="entry name" value="AAA"/>
    <property type="match status" value="2"/>
</dbReference>
<feature type="region of interest" description="Disordered" evidence="7">
    <location>
        <begin position="506"/>
        <end position="537"/>
    </location>
</feature>
<dbReference type="GO" id="GO:0005524">
    <property type="term" value="F:ATP binding"/>
    <property type="evidence" value="ECO:0007669"/>
    <property type="project" value="UniProtKB-KW"/>
</dbReference>
<evidence type="ECO:0000259" key="9">
    <source>
        <dbReference type="SMART" id="SM01086"/>
    </source>
</evidence>
<evidence type="ECO:0000313" key="10">
    <source>
        <dbReference type="EMBL" id="EBS3536950.1"/>
    </source>
</evidence>
<dbReference type="InterPro" id="IPR018368">
    <property type="entry name" value="ClpA/B_CS1"/>
</dbReference>
<dbReference type="NCBIfam" id="TIGR03345">
    <property type="entry name" value="VI_ClpV1"/>
    <property type="match status" value="1"/>
</dbReference>
<dbReference type="SUPFAM" id="SSF52540">
    <property type="entry name" value="P-loop containing nucleoside triphosphate hydrolases"/>
    <property type="match status" value="2"/>
</dbReference>
<evidence type="ECO:0000256" key="1">
    <source>
        <dbReference type="ARBA" id="ARBA00008675"/>
    </source>
</evidence>
<evidence type="ECO:0000256" key="3">
    <source>
        <dbReference type="ARBA" id="ARBA00022741"/>
    </source>
</evidence>
<dbReference type="InterPro" id="IPR019489">
    <property type="entry name" value="Clp_ATPase_C"/>
</dbReference>
<dbReference type="EMBL" id="AAKTLN010000016">
    <property type="protein sequence ID" value="ECV5351065.1"/>
    <property type="molecule type" value="Genomic_DNA"/>
</dbReference>
<evidence type="ECO:0000256" key="5">
    <source>
        <dbReference type="ARBA" id="ARBA00023186"/>
    </source>
</evidence>
<dbReference type="InterPro" id="IPR036628">
    <property type="entry name" value="Clp_N_dom_sf"/>
</dbReference>
<feature type="domain" description="Clp ATPase C-terminal" evidence="9">
    <location>
        <begin position="797"/>
        <end position="889"/>
    </location>
</feature>
<dbReference type="Gene3D" id="1.10.8.60">
    <property type="match status" value="1"/>
</dbReference>
<dbReference type="PRINTS" id="PR00300">
    <property type="entry name" value="CLPPROTEASEA"/>
</dbReference>
<feature type="coiled-coil region" evidence="6">
    <location>
        <begin position="431"/>
        <end position="458"/>
    </location>
</feature>
<dbReference type="InterPro" id="IPR017729">
    <property type="entry name" value="ATPase_T6SS_ClpV1"/>
</dbReference>
<dbReference type="InterPro" id="IPR050130">
    <property type="entry name" value="ClpA_ClpB"/>
</dbReference>
<evidence type="ECO:0000256" key="7">
    <source>
        <dbReference type="SAM" id="MobiDB-lite"/>
    </source>
</evidence>
<dbReference type="EMBL" id="AAGVFN010000051">
    <property type="protein sequence ID" value="EBS3536950.1"/>
    <property type="molecule type" value="Genomic_DNA"/>
</dbReference>
<gene>
    <name evidence="10" type="primary">clpV</name>
    <name evidence="11" type="synonym">tssH</name>
    <name evidence="10" type="ORF">DS442_21950</name>
    <name evidence="11" type="ORF">F2J48_15915</name>
</gene>
<dbReference type="RefSeq" id="WP_079900531.1">
    <property type="nucleotide sequence ID" value="NZ_MZCV01000035.1"/>
</dbReference>
<dbReference type="GO" id="GO:0005737">
    <property type="term" value="C:cytoplasm"/>
    <property type="evidence" value="ECO:0007669"/>
    <property type="project" value="TreeGrafter"/>
</dbReference>
<feature type="compositionally biased region" description="Acidic residues" evidence="7">
    <location>
        <begin position="890"/>
        <end position="906"/>
    </location>
</feature>
<dbReference type="InterPro" id="IPR058680">
    <property type="entry name" value="NBD_SMAX1-like"/>
</dbReference>
<dbReference type="Proteomes" id="UP000839888">
    <property type="component" value="Unassembled WGS sequence"/>
</dbReference>
<dbReference type="Pfam" id="PF23569">
    <property type="entry name" value="NBD_SMAX1"/>
    <property type="match status" value="1"/>
</dbReference>
<dbReference type="InterPro" id="IPR003593">
    <property type="entry name" value="AAA+_ATPase"/>
</dbReference>
<dbReference type="PROSITE" id="PS00870">
    <property type="entry name" value="CLPAB_1"/>
    <property type="match status" value="1"/>
</dbReference>
<dbReference type="Pfam" id="PF10431">
    <property type="entry name" value="ClpB_D2-small"/>
    <property type="match status" value="1"/>
</dbReference>
<accession>A0A5U9PQH3</accession>
<evidence type="ECO:0000256" key="2">
    <source>
        <dbReference type="ARBA" id="ARBA00022737"/>
    </source>
</evidence>
<evidence type="ECO:0000313" key="11">
    <source>
        <dbReference type="EMBL" id="ECV5351065.1"/>
    </source>
</evidence>
<keyword evidence="3" id="KW-0547">Nucleotide-binding</keyword>
<accession>A0A610BVC8</accession>
<keyword evidence="6" id="KW-0175">Coiled coil</keyword>
<dbReference type="AlphaFoldDB" id="A0A5U9PQH3"/>
<dbReference type="Gene3D" id="1.10.1780.10">
    <property type="entry name" value="Clp, N-terminal domain"/>
    <property type="match status" value="1"/>
</dbReference>
<dbReference type="PANTHER" id="PTHR11638">
    <property type="entry name" value="ATP-DEPENDENT CLP PROTEASE"/>
    <property type="match status" value="1"/>
</dbReference>
<dbReference type="SUPFAM" id="SSF81923">
    <property type="entry name" value="Double Clp-N motif"/>
    <property type="match status" value="1"/>
</dbReference>
<feature type="region of interest" description="Disordered" evidence="7">
    <location>
        <begin position="889"/>
        <end position="922"/>
    </location>
</feature>
<dbReference type="PANTHER" id="PTHR11638:SF182">
    <property type="entry name" value="CLP ATPASE"/>
    <property type="match status" value="1"/>
</dbReference>
<dbReference type="CDD" id="cd19499">
    <property type="entry name" value="RecA-like_ClpB_Hsp104-like"/>
    <property type="match status" value="1"/>
</dbReference>
<dbReference type="GO" id="GO:0016887">
    <property type="term" value="F:ATP hydrolysis activity"/>
    <property type="evidence" value="ECO:0007669"/>
    <property type="project" value="InterPro"/>
</dbReference>
<evidence type="ECO:0000256" key="6">
    <source>
        <dbReference type="SAM" id="Coils"/>
    </source>
</evidence>
<sequence length="922" mass="100598">MIQIDLTTLVKRLAPFAKQALEAAASECMSQQAAEITVSQVLIQMLAIPRSDFRVIAERAEIGADDLRQALTVENYATARSSDSYPSFSPMLVEWLKEAWLLASAEMQQTELRGGTLLLALLHSPLRYVPPAAARLLTAINRDLLRQDFAGWTKESAESVILNADGQAASAIADTGDTLLARYAKNMTDDARQGRLDPVLCRDNEIDLMIDILCRRRKNNPVVVGEAGVGKSALIEGLALRIIAGQVPDKLRDTDIMTLDLGALQAGASVKGEFEKRFKGLMAEVIQSPKPVILFIDEAHTLIGAGNQQGGLDISNLLKPALARGELKTIAATTWSEYKKYFEKDAALSRRFQLVKVSEPNAAEVTIILRGLSAVYEQSHGVLIDGEALQAAATLSERYLSGRQLPDKAIDVLDTACARVAINLSSPPKQISALTTLRQQCEAEIRQLEREIRIGLRSDTSRLTEVIVQYDETLTELDALEAAWRQQQALVQEIIALRKGLLDETDATGNDETATPETEAVGSDDESVTAPPEAEPEISPAARLAQLTAELDALHHTQLLVSPHVDKKQIASVIAEWTGVPLNRLSQNEMSVITDLPQWLGDTIKGQALAIKHLHKHLLTARADLRRPGRPLGAFLLAGPSGVGKTETVLQLAELLYGGRQYLTTINMSEFQEKHTVSRLIGSPPGYVGYGEGGVLTEAIRQKPYSVVLLDEVEKAHPDVLNLFYQAFDKGEMADGEGRLIDCKNIVFFLTSNLGYQVIVEHADNPETMQEALYPVLADFFKPALLARMEVVPYLPLSRETLAVIIAGKLARLDNVLRSRFGAEVVIEPEVTDEIMQRVTRAENGARMLESVIDGEMLPPLSLLLLQKMAASAAIARITLGVANGAFTADVEDAPDDGQPEPDDGTTDDRQPEPETEDEAVL</sequence>
<dbReference type="Pfam" id="PF17871">
    <property type="entry name" value="AAA_lid_9"/>
    <property type="match status" value="1"/>
</dbReference>
<dbReference type="CDD" id="cd00009">
    <property type="entry name" value="AAA"/>
    <property type="match status" value="1"/>
</dbReference>
<evidence type="ECO:0000256" key="4">
    <source>
        <dbReference type="ARBA" id="ARBA00022840"/>
    </source>
</evidence>
<feature type="domain" description="AAA+ ATPase" evidence="8">
    <location>
        <begin position="631"/>
        <end position="831"/>
    </location>
</feature>
<protein>
    <submittedName>
        <fullName evidence="10">Type VI secretion system ATPase TssH</fullName>
    </submittedName>
</protein>
<reference evidence="10" key="1">
    <citation type="submission" date="2018-07" db="EMBL/GenBank/DDBJ databases">
        <authorList>
            <person name="Ashton P.M."/>
            <person name="Dallman T."/>
            <person name="Nair S."/>
            <person name="De Pinna E."/>
            <person name="Peters T."/>
            <person name="Grant K."/>
        </authorList>
    </citation>
    <scope>NUCLEOTIDE SEQUENCE</scope>
    <source>
        <strain evidence="10">506078</strain>
        <strain evidence="11">800692</strain>
    </source>
</reference>
<keyword evidence="5" id="KW-0143">Chaperone</keyword>
<dbReference type="Gene3D" id="3.40.50.300">
    <property type="entry name" value="P-loop containing nucleotide triphosphate hydrolases"/>
    <property type="match status" value="3"/>
</dbReference>
<keyword evidence="2" id="KW-0677">Repeat</keyword>
<dbReference type="InterPro" id="IPR004176">
    <property type="entry name" value="Clp_R_N"/>
</dbReference>
<dbReference type="InterPro" id="IPR027417">
    <property type="entry name" value="P-loop_NTPase"/>
</dbReference>